<dbReference type="Gene3D" id="1.50.40.10">
    <property type="entry name" value="Mitochondrial carrier domain"/>
    <property type="match status" value="1"/>
</dbReference>
<comment type="subcellular location">
    <subcellularLocation>
        <location evidence="1">Mitochondrion membrane</location>
    </subcellularLocation>
</comment>
<dbReference type="AlphaFoldDB" id="A0A423WF28"/>
<proteinExistence type="predicted"/>
<feature type="region of interest" description="Disordered" evidence="7">
    <location>
        <begin position="24"/>
        <end position="51"/>
    </location>
</feature>
<evidence type="ECO:0000256" key="1">
    <source>
        <dbReference type="ARBA" id="ARBA00004325"/>
    </source>
</evidence>
<keyword evidence="5" id="KW-1133">Transmembrane helix</keyword>
<evidence type="ECO:0000313" key="9">
    <source>
        <dbReference type="Proteomes" id="UP000283895"/>
    </source>
</evidence>
<keyword evidence="3" id="KW-0677">Repeat</keyword>
<name>A0A423WF28_9PEZI</name>
<keyword evidence="6" id="KW-0472">Membrane</keyword>
<feature type="region of interest" description="Disordered" evidence="7">
    <location>
        <begin position="122"/>
        <end position="192"/>
    </location>
</feature>
<feature type="compositionally biased region" description="Polar residues" evidence="7">
    <location>
        <begin position="128"/>
        <end position="140"/>
    </location>
</feature>
<evidence type="ECO:0000313" key="8">
    <source>
        <dbReference type="EMBL" id="ROW01984.1"/>
    </source>
</evidence>
<accession>A0A423WF28</accession>
<dbReference type="OrthoDB" id="77989at2759"/>
<gene>
    <name evidence="8" type="ORF">VMCG_05547</name>
</gene>
<dbReference type="PANTHER" id="PTHR24089">
    <property type="entry name" value="SOLUTE CARRIER FAMILY 25"/>
    <property type="match status" value="1"/>
</dbReference>
<dbReference type="SUPFAM" id="SSF103506">
    <property type="entry name" value="Mitochondrial carrier"/>
    <property type="match status" value="1"/>
</dbReference>
<reference evidence="8 9" key="1">
    <citation type="submission" date="2015-09" db="EMBL/GenBank/DDBJ databases">
        <title>Host preference determinants of Valsa canker pathogens revealed by comparative genomics.</title>
        <authorList>
            <person name="Yin Z."/>
            <person name="Huang L."/>
        </authorList>
    </citation>
    <scope>NUCLEOTIDE SEQUENCE [LARGE SCALE GENOMIC DNA]</scope>
    <source>
        <strain evidence="8 9">03-1</strain>
    </source>
</reference>
<keyword evidence="2" id="KW-0812">Transmembrane</keyword>
<evidence type="ECO:0000256" key="4">
    <source>
        <dbReference type="ARBA" id="ARBA00022792"/>
    </source>
</evidence>
<protein>
    <submittedName>
        <fullName evidence="8">Uncharacterized protein</fullName>
    </submittedName>
</protein>
<evidence type="ECO:0000256" key="6">
    <source>
        <dbReference type="ARBA" id="ARBA00023136"/>
    </source>
</evidence>
<feature type="compositionally biased region" description="Acidic residues" evidence="7">
    <location>
        <begin position="143"/>
        <end position="153"/>
    </location>
</feature>
<organism evidence="8 9">
    <name type="scientific">Cytospora schulzeri</name>
    <dbReference type="NCBI Taxonomy" id="448051"/>
    <lineage>
        <taxon>Eukaryota</taxon>
        <taxon>Fungi</taxon>
        <taxon>Dikarya</taxon>
        <taxon>Ascomycota</taxon>
        <taxon>Pezizomycotina</taxon>
        <taxon>Sordariomycetes</taxon>
        <taxon>Sordariomycetidae</taxon>
        <taxon>Diaporthales</taxon>
        <taxon>Cytosporaceae</taxon>
        <taxon>Cytospora</taxon>
    </lineage>
</organism>
<dbReference type="EMBL" id="LKEA01000018">
    <property type="protein sequence ID" value="ROW01984.1"/>
    <property type="molecule type" value="Genomic_DNA"/>
</dbReference>
<dbReference type="GO" id="GO:0031966">
    <property type="term" value="C:mitochondrial membrane"/>
    <property type="evidence" value="ECO:0007669"/>
    <property type="project" value="UniProtKB-SubCell"/>
</dbReference>
<keyword evidence="4" id="KW-0999">Mitochondrion inner membrane</keyword>
<dbReference type="STRING" id="356882.A0A423WF28"/>
<comment type="caution">
    <text evidence="8">The sequence shown here is derived from an EMBL/GenBank/DDBJ whole genome shotgun (WGS) entry which is preliminary data.</text>
</comment>
<dbReference type="InterPro" id="IPR023395">
    <property type="entry name" value="MCP_dom_sf"/>
</dbReference>
<evidence type="ECO:0000256" key="2">
    <source>
        <dbReference type="ARBA" id="ARBA00022692"/>
    </source>
</evidence>
<evidence type="ECO:0000256" key="3">
    <source>
        <dbReference type="ARBA" id="ARBA00022737"/>
    </source>
</evidence>
<evidence type="ECO:0000256" key="5">
    <source>
        <dbReference type="ARBA" id="ARBA00022989"/>
    </source>
</evidence>
<keyword evidence="4" id="KW-0496">Mitochondrion</keyword>
<dbReference type="Proteomes" id="UP000283895">
    <property type="component" value="Unassembled WGS sequence"/>
</dbReference>
<sequence>MSNSTNRPGVNPLRPYYIPPTIGDVSTEAPNIPGPNAFSRPSAPGTSSGKYASKARDIFSDLDYKDYISEPSPSVVRSVKDIVDELIWKYTSVFLAQPFEAAKLLLQVRTQDDIGALGALPLPVPTPAASTKSSLKTNPWTDDLADSGSEGDEPAYFTTNVPHTPSPVQRRRRRSSTPPPESPKSIKKPELPAHMLNIRRPDSITEVLSQLWQREGAWGTWKGTNVTFVYTVLQSLLENWSRSLLSALFDVPDLGLKTDLDRLVDLASPYPWASLGIAAAAAVVTSLILSPLDLVRTRSIITTTSRGPRRTLALLRALPSYLCPSSLVLPTVLHSLVHPVLALSTPLVLRTKFMIDSEISPTTFSLAKFSSSTVALFLKLPLETVLRRGQVAVLNQPQYIRAIEQAASPSEKPLGKPISEDGAPATSLDTIVQPGRYDGVFGTMYTIVNDEGSRAVPTTPAAAATAAAKGRTAPKKGKPGVAEAVYRRGQGVEGLWRGWKVNWWGLVGLWTAAVVGGGGDGEF</sequence>
<keyword evidence="9" id="KW-1185">Reference proteome</keyword>
<evidence type="ECO:0000256" key="7">
    <source>
        <dbReference type="SAM" id="MobiDB-lite"/>
    </source>
</evidence>